<feature type="region of interest" description="Disordered" evidence="7">
    <location>
        <begin position="1"/>
        <end position="28"/>
    </location>
</feature>
<dbReference type="PANTHER" id="PTHR23511">
    <property type="entry name" value="SYNAPTIC VESICLE GLYCOPROTEIN 2"/>
    <property type="match status" value="1"/>
</dbReference>
<keyword evidence="6 8" id="KW-0472">Membrane</keyword>
<feature type="transmembrane region" description="Helical" evidence="8">
    <location>
        <begin position="126"/>
        <end position="145"/>
    </location>
</feature>
<keyword evidence="4 8" id="KW-0812">Transmembrane</keyword>
<dbReference type="SUPFAM" id="SSF103473">
    <property type="entry name" value="MFS general substrate transporter"/>
    <property type="match status" value="1"/>
</dbReference>
<feature type="transmembrane region" description="Helical" evidence="8">
    <location>
        <begin position="379"/>
        <end position="396"/>
    </location>
</feature>
<evidence type="ECO:0000313" key="10">
    <source>
        <dbReference type="EMBL" id="OCX68290.1"/>
    </source>
</evidence>
<dbReference type="AlphaFoldDB" id="A0A1C2IZF3"/>
<sequence length="513" mass="55316">MNPDPSADIHASTANATGLKNPTASPVDSSHLIHPDHAAMTAILDNSPMLLIHYRIWALSTGGTLLSGVSMFLLGVTLPLVIPRLHMPASSVGMVAAMLMGGTVIGALLGGHIADRWGRKPVMISDMILLIIAATLAALAPNATILTQAELLLGIGVGMDFPVASSYLAEFMPQGRRGRMMAASIAIQSVGMLAGVALAILLLQNARTGDDTWRWLLAAEILVVLPYLIGRLGLPESVRWCMGHGRNAQAAKILTRFAPDQKKQLLQIAQRLGRKHHHVAKILPGHRLGIATLFAPEYRRRTLLVTLPWFFMDIATYGIGLFTTILLGSMRSDLPALSSTLGRDLSNALDSGKVDLFLLLGSLLSLWAVPKLGRIHMQLIGFFGMILGMTLLLIAAHQHAENVIQKYYMILGGFMLFNLFMTMGPNATTFILPTEMYPTQVRAFGAGFAAAIAKIGATISVFLLPLIQANWGLSAVLLLMILVSLLGLGMTWIFRVQGHGKTLEEHHGPEVPQ</sequence>
<dbReference type="Gene3D" id="1.20.1250.20">
    <property type="entry name" value="MFS general substrate transporter like domains"/>
    <property type="match status" value="2"/>
</dbReference>
<dbReference type="GO" id="GO:0016020">
    <property type="term" value="C:membrane"/>
    <property type="evidence" value="ECO:0007669"/>
    <property type="project" value="UniProtKB-SubCell"/>
</dbReference>
<organism evidence="10 11">
    <name type="scientific">Acidithiobacillus thiooxidans</name>
    <name type="common">Thiobacillus thiooxidans</name>
    <dbReference type="NCBI Taxonomy" id="930"/>
    <lineage>
        <taxon>Bacteria</taxon>
        <taxon>Pseudomonadati</taxon>
        <taxon>Pseudomonadota</taxon>
        <taxon>Acidithiobacillia</taxon>
        <taxon>Acidithiobacillales</taxon>
        <taxon>Acidithiobacillaceae</taxon>
        <taxon>Acidithiobacillus</taxon>
    </lineage>
</organism>
<evidence type="ECO:0000259" key="9">
    <source>
        <dbReference type="PROSITE" id="PS50850"/>
    </source>
</evidence>
<evidence type="ECO:0000256" key="6">
    <source>
        <dbReference type="ARBA" id="ARBA00023136"/>
    </source>
</evidence>
<dbReference type="EMBL" id="LWRY01000272">
    <property type="protein sequence ID" value="OCX68290.1"/>
    <property type="molecule type" value="Genomic_DNA"/>
</dbReference>
<accession>A0A1C2IZF3</accession>
<keyword evidence="3" id="KW-0813">Transport</keyword>
<proteinExistence type="inferred from homology"/>
<evidence type="ECO:0000256" key="4">
    <source>
        <dbReference type="ARBA" id="ARBA00022692"/>
    </source>
</evidence>
<dbReference type="Pfam" id="PF00083">
    <property type="entry name" value="Sugar_tr"/>
    <property type="match status" value="1"/>
</dbReference>
<evidence type="ECO:0000256" key="1">
    <source>
        <dbReference type="ARBA" id="ARBA00004141"/>
    </source>
</evidence>
<name>A0A1C2IZF3_ACITH</name>
<evidence type="ECO:0000256" key="2">
    <source>
        <dbReference type="ARBA" id="ARBA00010992"/>
    </source>
</evidence>
<reference evidence="10" key="1">
    <citation type="journal article" date="2016" name="Int. J. Mol. Sci.">
        <title>Comparative genomics of the extreme acidophile Acidithiobacillus thiooxidans reveals intraspecific divergence and niche adaptation.</title>
        <authorList>
            <person name="Zhang X."/>
            <person name="Feng X."/>
            <person name="Tao J."/>
            <person name="Ma L."/>
            <person name="Xiao Y."/>
            <person name="Liang Y."/>
            <person name="Liu X."/>
            <person name="Yin H."/>
        </authorList>
    </citation>
    <scope>NUCLEOTIDE SEQUENCE [LARGE SCALE GENOMIC DNA]</scope>
    <source>
        <strain evidence="10">DXS-W</strain>
    </source>
</reference>
<evidence type="ECO:0000256" key="7">
    <source>
        <dbReference type="SAM" id="MobiDB-lite"/>
    </source>
</evidence>
<feature type="transmembrane region" description="Helical" evidence="8">
    <location>
        <begin position="151"/>
        <end position="169"/>
    </location>
</feature>
<comment type="subcellular location">
    <subcellularLocation>
        <location evidence="1">Membrane</location>
        <topology evidence="1">Multi-pass membrane protein</topology>
    </subcellularLocation>
</comment>
<dbReference type="InterPro" id="IPR005828">
    <property type="entry name" value="MFS_sugar_transport-like"/>
</dbReference>
<dbReference type="RefSeq" id="WP_077273617.1">
    <property type="nucleotide sequence ID" value="NZ_JAAOMO010000227.1"/>
</dbReference>
<dbReference type="PANTHER" id="PTHR23511:SF34">
    <property type="entry name" value="SYNAPTIC VESICLE GLYCOPROTEIN 2"/>
    <property type="match status" value="1"/>
</dbReference>
<feature type="transmembrane region" description="Helical" evidence="8">
    <location>
        <begin position="303"/>
        <end position="328"/>
    </location>
</feature>
<dbReference type="OrthoDB" id="3690818at2"/>
<feature type="transmembrane region" description="Helical" evidence="8">
    <location>
        <begin position="408"/>
        <end position="432"/>
    </location>
</feature>
<feature type="transmembrane region" description="Helical" evidence="8">
    <location>
        <begin position="215"/>
        <end position="234"/>
    </location>
</feature>
<keyword evidence="11" id="KW-1185">Reference proteome</keyword>
<evidence type="ECO:0000313" key="11">
    <source>
        <dbReference type="Proteomes" id="UP000095008"/>
    </source>
</evidence>
<feature type="compositionally biased region" description="Polar residues" evidence="7">
    <location>
        <begin position="12"/>
        <end position="28"/>
    </location>
</feature>
<evidence type="ECO:0000256" key="3">
    <source>
        <dbReference type="ARBA" id="ARBA00022448"/>
    </source>
</evidence>
<evidence type="ECO:0000256" key="5">
    <source>
        <dbReference type="ARBA" id="ARBA00022989"/>
    </source>
</evidence>
<feature type="transmembrane region" description="Helical" evidence="8">
    <location>
        <begin position="181"/>
        <end position="203"/>
    </location>
</feature>
<gene>
    <name evidence="10" type="ORF">A6M23_18630</name>
</gene>
<dbReference type="GO" id="GO:0022857">
    <property type="term" value="F:transmembrane transporter activity"/>
    <property type="evidence" value="ECO:0007669"/>
    <property type="project" value="InterPro"/>
</dbReference>
<feature type="transmembrane region" description="Helical" evidence="8">
    <location>
        <begin position="94"/>
        <end position="114"/>
    </location>
</feature>
<dbReference type="InterPro" id="IPR036259">
    <property type="entry name" value="MFS_trans_sf"/>
</dbReference>
<dbReference type="Proteomes" id="UP000095008">
    <property type="component" value="Unassembled WGS sequence"/>
</dbReference>
<dbReference type="InterPro" id="IPR005829">
    <property type="entry name" value="Sugar_transporter_CS"/>
</dbReference>
<comment type="similarity">
    <text evidence="2">Belongs to the major facilitator superfamily. Sugar transporter (TC 2.A.1.1) family.</text>
</comment>
<feature type="transmembrane region" description="Helical" evidence="8">
    <location>
        <begin position="444"/>
        <end position="467"/>
    </location>
</feature>
<protein>
    <submittedName>
        <fullName evidence="10">MFS transporter</fullName>
    </submittedName>
</protein>
<dbReference type="InterPro" id="IPR020846">
    <property type="entry name" value="MFS_dom"/>
</dbReference>
<feature type="domain" description="Major facilitator superfamily (MFS) profile" evidence="9">
    <location>
        <begin position="56"/>
        <end position="499"/>
    </location>
</feature>
<feature type="transmembrane region" description="Helical" evidence="8">
    <location>
        <begin position="56"/>
        <end position="82"/>
    </location>
</feature>
<dbReference type="PROSITE" id="PS00217">
    <property type="entry name" value="SUGAR_TRANSPORT_2"/>
    <property type="match status" value="1"/>
</dbReference>
<feature type="transmembrane region" description="Helical" evidence="8">
    <location>
        <begin position="473"/>
        <end position="494"/>
    </location>
</feature>
<dbReference type="PROSITE" id="PS50850">
    <property type="entry name" value="MFS"/>
    <property type="match status" value="1"/>
</dbReference>
<comment type="caution">
    <text evidence="10">The sequence shown here is derived from an EMBL/GenBank/DDBJ whole genome shotgun (WGS) entry which is preliminary data.</text>
</comment>
<evidence type="ECO:0000256" key="8">
    <source>
        <dbReference type="SAM" id="Phobius"/>
    </source>
</evidence>
<keyword evidence="5 8" id="KW-1133">Transmembrane helix</keyword>